<evidence type="ECO:0000313" key="5">
    <source>
        <dbReference type="Proteomes" id="UP001055439"/>
    </source>
</evidence>
<evidence type="ECO:0000313" key="4">
    <source>
        <dbReference type="EMBL" id="URE06591.1"/>
    </source>
</evidence>
<feature type="transmembrane region" description="Helical" evidence="1">
    <location>
        <begin position="551"/>
        <end position="574"/>
    </location>
</feature>
<evidence type="ECO:0000259" key="3">
    <source>
        <dbReference type="Pfam" id="PF25968"/>
    </source>
</evidence>
<dbReference type="GO" id="GO:0000148">
    <property type="term" value="C:1,3-beta-D-glucan synthase complex"/>
    <property type="evidence" value="ECO:0007669"/>
    <property type="project" value="InterPro"/>
</dbReference>
<name>A0A9E7K6Q5_9LILI</name>
<keyword evidence="1" id="KW-0812">Transmembrane</keyword>
<sequence length="1726" mass="196539">PRLTCKSERSEHVNSIESWLDGRCGIRVIRAPKRSRPKGRDHGGGVVDERGAPAVAAGGVVDLRRVPVRRRRLLPHRDPSEASQKARPLSSLLLQIVPSQMRCSMWWHVRQEKQLPLDFSRKHFIGGMRGEMPTPEANWERLVRAALRGERLGVGAFGQPVSGVAGNVPSCLANNTHIDDILRAADEIEDEDRNISRILCEHAYSLAQNLDPNSEGRGVLQFKTGLMSVIKQKLAKKDGGGIDRSQDIAYLQEFYKRYREKYKVDELHEDEMKLRESGVFSGNLGELEKKTVKRKKVFATLRVLGTVLEDLTREIAPDDAAKIISEEMKRVMEKDAAMTEDIIAYNIIPLDVPSIANVKAAISSLKCYTNLPKLPSDFPVPAARGADVLDLLQYVFGFQKDNVSNQREHVVHLLANEQSRFGSIIGSEPKIDETAVNSVFKKSLENYTKWCNYLPLQPVWNNIDNISREKKLLFVSLYFLIWGEAANIRSLRCLKLNWPWNLSSPFFLKPNKKKMGLTIIAFNGGKLNWKTIKQVLSLGPTKALQDGSNSAAFRIFVFIVGIYAAFKLFIGFLVRIPFCHHLTDLCYRWPVIRLVKWLHQIKPLVTPTKTIVNFKDLQYSWHDLVSRNNHNALTILSLWAPVFAIYLLDIHIFYTLMSAAYGFLLGARDRLGEIRSVEAVQRLFEKFPGAFMTNLHVVLPKRRQLSSSVQGVELNKFDAARFAPFWNKVVENLREEDYINNSERDLLILPKNSEILPMVQWPLFLLANKIFLARDIAAESKDLQADLWLKISRDDYMRYAVEECYHSVKVILFSVFENEGRLVKKIYENIEKSIKDTKLQLNFRLSNLQFVMSRISALTGILKGEESPNLLQGAVKAAQDLYEVDIDDWNDILNARADGHLFSNLKWPKDPEMKALIKRLHALLTIKESAANVPRNLEARRRLQYFTNSLFMRMPAARPVSEMLSFSVFTPYYSEIVLYSLDELYKKNEDGISTLFYLQKIYPDEWKNFLSRIGRKEDTEDSELLDNPTDILELRFWASYRGQTLARTVRGMMYYRKALMLQSYLERITSEDGTIAGTENVTDIAEGFNLSPEARAQADLKFTYVVTCQIYGKQKEEQKPEAADIAMNEALRVAYIDIVETVKDGKPHTEYYSKLVKADIHGKDKEIYSIKLPGNPKLGEGKPENQNHAVIFTRGNALQTIDMNQDNYFEEALKMRNLLEEFHCDHGKHKPTILGVREHVFTGSVSSLALFMSNQETSFVTLGQRVLANPLKVRMHYGHPDVFDRVFHITRGGISKASRIINISEDIYAGFNSTLRQGNITHHEYIQVGKGRDVGLNQIALFEGKVAGGNGEQVLSRDVYRLGQLFDFFRMMSFYVTTVGFYFCTMLTVLTVYIFLYGKTYLALSGIGEAIQIRADILQNTALDAALNTQFLFQIGVFTAVPMILGFILEYGCCQLHNNAAAALLSYHATGRGFVVRHIKFAENYRLLEVVLLLVIFLAYGYNSGGAISYILLSVSSWIMAISWLFAPYLFNPSGFEWQKTVEDFRDWTNWLFYRGGIGVKGEESWEAWWDEELVYGWSWIVLAALFVFTFSNKAWVNFQLPLRLIQSITLLMALAGLAVAIAVTDLSVKDIFACILAFVPTGWGILCIAVAWKPLVKKMRLWKSVRSLARLFDAGMGMFIFVPVAMFSWFPFVSTFQTRLLFNQAFSRGLEISLILAGNNPNSEI</sequence>
<feature type="transmembrane region" description="Helical" evidence="1">
    <location>
        <begin position="1485"/>
        <end position="1503"/>
    </location>
</feature>
<feature type="domain" description="Glycosyl transferase 48" evidence="2">
    <location>
        <begin position="933"/>
        <end position="1456"/>
    </location>
</feature>
<organism evidence="4 5">
    <name type="scientific">Musa troglodytarum</name>
    <name type="common">fe'i banana</name>
    <dbReference type="NCBI Taxonomy" id="320322"/>
    <lineage>
        <taxon>Eukaryota</taxon>
        <taxon>Viridiplantae</taxon>
        <taxon>Streptophyta</taxon>
        <taxon>Embryophyta</taxon>
        <taxon>Tracheophyta</taxon>
        <taxon>Spermatophyta</taxon>
        <taxon>Magnoliopsida</taxon>
        <taxon>Liliopsida</taxon>
        <taxon>Zingiberales</taxon>
        <taxon>Musaceae</taxon>
        <taxon>Musa</taxon>
    </lineage>
</organism>
<feature type="transmembrane region" description="Helical" evidence="1">
    <location>
        <begin position="643"/>
        <end position="665"/>
    </location>
</feature>
<dbReference type="GO" id="GO:0005886">
    <property type="term" value="C:plasma membrane"/>
    <property type="evidence" value="ECO:0007669"/>
    <property type="project" value="TreeGrafter"/>
</dbReference>
<keyword evidence="5" id="KW-1185">Reference proteome</keyword>
<dbReference type="Pfam" id="PF25968">
    <property type="entry name" value="CALS1"/>
    <property type="match status" value="1"/>
</dbReference>
<dbReference type="Proteomes" id="UP001055439">
    <property type="component" value="Chromosome 5"/>
</dbReference>
<feature type="transmembrane region" description="Helical" evidence="1">
    <location>
        <begin position="1510"/>
        <end position="1531"/>
    </location>
</feature>
<feature type="transmembrane region" description="Helical" evidence="1">
    <location>
        <begin position="1672"/>
        <end position="1693"/>
    </location>
</feature>
<reference evidence="4" key="1">
    <citation type="submission" date="2022-05" db="EMBL/GenBank/DDBJ databases">
        <title>The Musa troglodytarum L. genome provides insights into the mechanism of non-climacteric behaviour and enrichment of carotenoids.</title>
        <authorList>
            <person name="Wang J."/>
        </authorList>
    </citation>
    <scope>NUCLEOTIDE SEQUENCE</scope>
    <source>
        <tissue evidence="4">Leaf</tissue>
    </source>
</reference>
<keyword evidence="1" id="KW-0472">Membrane</keyword>
<dbReference type="GO" id="GO:0003843">
    <property type="term" value="F:1,3-beta-D-glucan synthase activity"/>
    <property type="evidence" value="ECO:0007669"/>
    <property type="project" value="InterPro"/>
</dbReference>
<feature type="non-terminal residue" evidence="4">
    <location>
        <position position="1"/>
    </location>
</feature>
<gene>
    <name evidence="4" type="ORF">MUK42_21586</name>
</gene>
<keyword evidence="1" id="KW-1133">Transmembrane helix</keyword>
<feature type="transmembrane region" description="Helical" evidence="1">
    <location>
        <begin position="1631"/>
        <end position="1652"/>
    </location>
</feature>
<proteinExistence type="predicted"/>
<dbReference type="EMBL" id="CP097507">
    <property type="protein sequence ID" value="URE06591.1"/>
    <property type="molecule type" value="Genomic_DNA"/>
</dbReference>
<feature type="domain" description="Callose synthase helical" evidence="3">
    <location>
        <begin position="762"/>
        <end position="926"/>
    </location>
</feature>
<evidence type="ECO:0000259" key="2">
    <source>
        <dbReference type="Pfam" id="PF02364"/>
    </source>
</evidence>
<dbReference type="GO" id="GO:0006075">
    <property type="term" value="P:(1-&gt;3)-beta-D-glucan biosynthetic process"/>
    <property type="evidence" value="ECO:0007669"/>
    <property type="project" value="InterPro"/>
</dbReference>
<feature type="transmembrane region" description="Helical" evidence="1">
    <location>
        <begin position="1575"/>
        <end position="1593"/>
    </location>
</feature>
<feature type="transmembrane region" description="Helical" evidence="1">
    <location>
        <begin position="1431"/>
        <end position="1449"/>
    </location>
</feature>
<feature type="transmembrane region" description="Helical" evidence="1">
    <location>
        <begin position="1374"/>
        <end position="1396"/>
    </location>
</feature>
<protein>
    <recommendedName>
        <fullName evidence="6">1,3-beta-glucan synthase</fullName>
    </recommendedName>
</protein>
<dbReference type="InterPro" id="IPR058851">
    <property type="entry name" value="CALS1_helical"/>
</dbReference>
<dbReference type="InterPro" id="IPR003440">
    <property type="entry name" value="Glyco_trans_48_dom"/>
</dbReference>
<feature type="transmembrane region" description="Helical" evidence="1">
    <location>
        <begin position="1605"/>
        <end position="1625"/>
    </location>
</feature>
<feature type="domain" description="Glycosyl transferase 48" evidence="2">
    <location>
        <begin position="1466"/>
        <end position="1569"/>
    </location>
</feature>
<dbReference type="OrthoDB" id="1880850at2759"/>
<accession>A0A9E7K6Q5</accession>
<evidence type="ECO:0008006" key="6">
    <source>
        <dbReference type="Google" id="ProtNLM"/>
    </source>
</evidence>
<dbReference type="PANTHER" id="PTHR12741">
    <property type="entry name" value="LYST-INTERACTING PROTEIN LIP5 DOPAMINE RESPONSIVE PROTEIN DRG-1"/>
    <property type="match status" value="1"/>
</dbReference>
<dbReference type="Pfam" id="PF02364">
    <property type="entry name" value="Glucan_synthase"/>
    <property type="match status" value="2"/>
</dbReference>
<evidence type="ECO:0000256" key="1">
    <source>
        <dbReference type="SAM" id="Phobius"/>
    </source>
</evidence>
<dbReference type="PANTHER" id="PTHR12741:SF47">
    <property type="entry name" value="CALLOSE SYNTHASE 9"/>
    <property type="match status" value="1"/>
</dbReference>